<dbReference type="EMBL" id="UINC01001027">
    <property type="protein sequence ID" value="SUZ67985.1"/>
    <property type="molecule type" value="Genomic_DNA"/>
</dbReference>
<comment type="subcellular location">
    <subcellularLocation>
        <location evidence="1">Cytoplasm</location>
    </subcellularLocation>
</comment>
<dbReference type="InterPro" id="IPR003442">
    <property type="entry name" value="T6A_TsaE"/>
</dbReference>
<organism evidence="11">
    <name type="scientific">marine metagenome</name>
    <dbReference type="NCBI Taxonomy" id="408172"/>
    <lineage>
        <taxon>unclassified sequences</taxon>
        <taxon>metagenomes</taxon>
        <taxon>ecological metagenomes</taxon>
    </lineage>
</organism>
<accession>A0A381PLR8</accession>
<dbReference type="Gene3D" id="3.40.50.300">
    <property type="entry name" value="P-loop containing nucleotide triphosphate hydrolases"/>
    <property type="match status" value="1"/>
</dbReference>
<name>A0A381PLR8_9ZZZZ</name>
<evidence type="ECO:0000256" key="5">
    <source>
        <dbReference type="ARBA" id="ARBA00022694"/>
    </source>
</evidence>
<keyword evidence="4" id="KW-0963">Cytoplasm</keyword>
<evidence type="ECO:0000256" key="1">
    <source>
        <dbReference type="ARBA" id="ARBA00004496"/>
    </source>
</evidence>
<keyword evidence="9" id="KW-0460">Magnesium</keyword>
<evidence type="ECO:0000256" key="10">
    <source>
        <dbReference type="ARBA" id="ARBA00032441"/>
    </source>
</evidence>
<evidence type="ECO:0000256" key="4">
    <source>
        <dbReference type="ARBA" id="ARBA00022490"/>
    </source>
</evidence>
<dbReference type="PANTHER" id="PTHR33540">
    <property type="entry name" value="TRNA THREONYLCARBAMOYLADENOSINE BIOSYNTHESIS PROTEIN TSAE"/>
    <property type="match status" value="1"/>
</dbReference>
<sequence>MANELSQELVFLHGDLGAGKTTLVRGLLRSWGHRGVVKSPTYTLVEPYEIAGRSIYHFDFYRIEDPAELIYIGIDDLLRSDALKLVEWPSRGASALPEPELEIELGIIDGGRVLNVTDHRV</sequence>
<evidence type="ECO:0000256" key="3">
    <source>
        <dbReference type="ARBA" id="ARBA00019010"/>
    </source>
</evidence>
<dbReference type="PANTHER" id="PTHR33540:SF2">
    <property type="entry name" value="TRNA THREONYLCARBAMOYLADENOSINE BIOSYNTHESIS PROTEIN TSAE"/>
    <property type="match status" value="1"/>
</dbReference>
<proteinExistence type="inferred from homology"/>
<evidence type="ECO:0000256" key="6">
    <source>
        <dbReference type="ARBA" id="ARBA00022723"/>
    </source>
</evidence>
<protein>
    <recommendedName>
        <fullName evidence="3">tRNA threonylcarbamoyladenosine biosynthesis protein TsaE</fullName>
    </recommendedName>
    <alternativeName>
        <fullName evidence="10">t(6)A37 threonylcarbamoyladenosine biosynthesis protein TsaE</fullName>
    </alternativeName>
</protein>
<keyword evidence="6" id="KW-0479">Metal-binding</keyword>
<dbReference type="Pfam" id="PF02367">
    <property type="entry name" value="TsaE"/>
    <property type="match status" value="1"/>
</dbReference>
<comment type="similarity">
    <text evidence="2">Belongs to the TsaE family.</text>
</comment>
<evidence type="ECO:0000256" key="2">
    <source>
        <dbReference type="ARBA" id="ARBA00007599"/>
    </source>
</evidence>
<evidence type="ECO:0000256" key="7">
    <source>
        <dbReference type="ARBA" id="ARBA00022741"/>
    </source>
</evidence>
<dbReference type="GO" id="GO:0005737">
    <property type="term" value="C:cytoplasm"/>
    <property type="evidence" value="ECO:0007669"/>
    <property type="project" value="UniProtKB-SubCell"/>
</dbReference>
<dbReference type="SUPFAM" id="SSF52540">
    <property type="entry name" value="P-loop containing nucleoside triphosphate hydrolases"/>
    <property type="match status" value="1"/>
</dbReference>
<dbReference type="GO" id="GO:0002949">
    <property type="term" value="P:tRNA threonylcarbamoyladenosine modification"/>
    <property type="evidence" value="ECO:0007669"/>
    <property type="project" value="InterPro"/>
</dbReference>
<evidence type="ECO:0000256" key="9">
    <source>
        <dbReference type="ARBA" id="ARBA00022842"/>
    </source>
</evidence>
<keyword evidence="8" id="KW-0067">ATP-binding</keyword>
<dbReference type="NCBIfam" id="TIGR00150">
    <property type="entry name" value="T6A_YjeE"/>
    <property type="match status" value="1"/>
</dbReference>
<evidence type="ECO:0000256" key="8">
    <source>
        <dbReference type="ARBA" id="ARBA00022840"/>
    </source>
</evidence>
<gene>
    <name evidence="11" type="ORF">METZ01_LOCUS20839</name>
</gene>
<keyword evidence="7" id="KW-0547">Nucleotide-binding</keyword>
<dbReference type="AlphaFoldDB" id="A0A381PLR8"/>
<reference evidence="11" key="1">
    <citation type="submission" date="2018-05" db="EMBL/GenBank/DDBJ databases">
        <authorList>
            <person name="Lanie J.A."/>
            <person name="Ng W.-L."/>
            <person name="Kazmierczak K.M."/>
            <person name="Andrzejewski T.M."/>
            <person name="Davidsen T.M."/>
            <person name="Wayne K.J."/>
            <person name="Tettelin H."/>
            <person name="Glass J.I."/>
            <person name="Rusch D."/>
            <person name="Podicherti R."/>
            <person name="Tsui H.-C.T."/>
            <person name="Winkler M.E."/>
        </authorList>
    </citation>
    <scope>NUCLEOTIDE SEQUENCE</scope>
</reference>
<dbReference type="GO" id="GO:0046872">
    <property type="term" value="F:metal ion binding"/>
    <property type="evidence" value="ECO:0007669"/>
    <property type="project" value="UniProtKB-KW"/>
</dbReference>
<evidence type="ECO:0000313" key="11">
    <source>
        <dbReference type="EMBL" id="SUZ67985.1"/>
    </source>
</evidence>
<dbReference type="GO" id="GO:0005524">
    <property type="term" value="F:ATP binding"/>
    <property type="evidence" value="ECO:0007669"/>
    <property type="project" value="UniProtKB-KW"/>
</dbReference>
<dbReference type="InterPro" id="IPR027417">
    <property type="entry name" value="P-loop_NTPase"/>
</dbReference>
<keyword evidence="5" id="KW-0819">tRNA processing</keyword>